<dbReference type="Proteomes" id="UP000278962">
    <property type="component" value="Unassembled WGS sequence"/>
</dbReference>
<reference evidence="1 2" key="1">
    <citation type="submission" date="2018-10" db="EMBL/GenBank/DDBJ databases">
        <title>Genomic Encyclopedia of Archaeal and Bacterial Type Strains, Phase II (KMG-II): from individual species to whole genera.</title>
        <authorList>
            <person name="Goeker M."/>
        </authorList>
    </citation>
    <scope>NUCLEOTIDE SEQUENCE [LARGE SCALE GENOMIC DNA]</scope>
    <source>
        <strain evidence="1 2">DSM 14954</strain>
    </source>
</reference>
<keyword evidence="2" id="KW-1185">Reference proteome</keyword>
<dbReference type="EMBL" id="RBIL01000001">
    <property type="protein sequence ID" value="RKQ93460.1"/>
    <property type="molecule type" value="Genomic_DNA"/>
</dbReference>
<dbReference type="Pfam" id="PF04343">
    <property type="entry name" value="DUF488"/>
    <property type="match status" value="1"/>
</dbReference>
<dbReference type="InterPro" id="IPR014519">
    <property type="entry name" value="UCP024492"/>
</dbReference>
<dbReference type="PANTHER" id="PTHR39337:SF1">
    <property type="entry name" value="BLR5642 PROTEIN"/>
    <property type="match status" value="1"/>
</dbReference>
<comment type="caution">
    <text evidence="1">The sequence shown here is derived from an EMBL/GenBank/DDBJ whole genome shotgun (WGS) entry which is preliminary data.</text>
</comment>
<evidence type="ECO:0000313" key="1">
    <source>
        <dbReference type="EMBL" id="RKQ93460.1"/>
    </source>
</evidence>
<dbReference type="AlphaFoldDB" id="A0A660LHL1"/>
<name>A0A660LHL1_9ACTN</name>
<accession>A0A660LHL1</accession>
<proteinExistence type="predicted"/>
<dbReference type="PIRSF" id="PIRSF024492">
    <property type="entry name" value="UCP024492"/>
    <property type="match status" value="1"/>
</dbReference>
<sequence>MATIFTIGYERLLPPELVAELEAAGVQRVIDVRFRPQSRRPGMSKTRLSQLLADHGIAYEHRRELGTPADLRWLFHAGRVQEGATAFLAHVEETAPDALDRLAAELEHAPATALLCLEADPAGCHRRVLTDALQTRTPDLRVVDL</sequence>
<gene>
    <name evidence="1" type="ORF">C8N24_3327</name>
</gene>
<evidence type="ECO:0000313" key="2">
    <source>
        <dbReference type="Proteomes" id="UP000278962"/>
    </source>
</evidence>
<dbReference type="PANTHER" id="PTHR39337">
    <property type="entry name" value="BLR5642 PROTEIN"/>
    <property type="match status" value="1"/>
</dbReference>
<protein>
    <submittedName>
        <fullName evidence="1">Uncharacterized protein DUF488</fullName>
    </submittedName>
</protein>
<dbReference type="InterPro" id="IPR007438">
    <property type="entry name" value="DUF488"/>
</dbReference>
<dbReference type="RefSeq" id="WP_211339997.1">
    <property type="nucleotide sequence ID" value="NZ_RBIL01000001.1"/>
</dbReference>
<organism evidence="1 2">
    <name type="scientific">Solirubrobacter pauli</name>
    <dbReference type="NCBI Taxonomy" id="166793"/>
    <lineage>
        <taxon>Bacteria</taxon>
        <taxon>Bacillati</taxon>
        <taxon>Actinomycetota</taxon>
        <taxon>Thermoleophilia</taxon>
        <taxon>Solirubrobacterales</taxon>
        <taxon>Solirubrobacteraceae</taxon>
        <taxon>Solirubrobacter</taxon>
    </lineage>
</organism>